<dbReference type="EMBL" id="CP136920">
    <property type="protein sequence ID" value="WOO43545.1"/>
    <property type="molecule type" value="Genomic_DNA"/>
</dbReference>
<feature type="transmembrane region" description="Helical" evidence="1">
    <location>
        <begin position="12"/>
        <end position="36"/>
    </location>
</feature>
<protein>
    <recommendedName>
        <fullName evidence="4">Cell division protein FtsL</fullName>
    </recommendedName>
</protein>
<keyword evidence="1" id="KW-1133">Transmembrane helix</keyword>
<evidence type="ECO:0000256" key="1">
    <source>
        <dbReference type="SAM" id="Phobius"/>
    </source>
</evidence>
<gene>
    <name evidence="2" type="ORF">RZN69_10640</name>
</gene>
<evidence type="ECO:0000313" key="2">
    <source>
        <dbReference type="EMBL" id="WOO43545.1"/>
    </source>
</evidence>
<dbReference type="KEGG" id="puo:RZN69_10640"/>
<name>A0AAQ3QY78_9BACT</name>
<evidence type="ECO:0000313" key="3">
    <source>
        <dbReference type="Proteomes" id="UP001304300"/>
    </source>
</evidence>
<keyword evidence="1" id="KW-0472">Membrane</keyword>
<organism evidence="2 3">
    <name type="scientific">Rubellicoccus peritrichatus</name>
    <dbReference type="NCBI Taxonomy" id="3080537"/>
    <lineage>
        <taxon>Bacteria</taxon>
        <taxon>Pseudomonadati</taxon>
        <taxon>Verrucomicrobiota</taxon>
        <taxon>Opitutia</taxon>
        <taxon>Puniceicoccales</taxon>
        <taxon>Cerasicoccaceae</taxon>
        <taxon>Rubellicoccus</taxon>
    </lineage>
</organism>
<keyword evidence="1" id="KW-0812">Transmembrane</keyword>
<proteinExistence type="predicted"/>
<dbReference type="Proteomes" id="UP001304300">
    <property type="component" value="Chromosome"/>
</dbReference>
<keyword evidence="3" id="KW-1185">Reference proteome</keyword>
<accession>A0AAQ3QY78</accession>
<evidence type="ECO:0008006" key="4">
    <source>
        <dbReference type="Google" id="ProtNLM"/>
    </source>
</evidence>
<dbReference type="RefSeq" id="WP_317836104.1">
    <property type="nucleotide sequence ID" value="NZ_CP136920.1"/>
</dbReference>
<reference evidence="2 3" key="1">
    <citation type="submission" date="2023-10" db="EMBL/GenBank/DDBJ databases">
        <title>Rubellicoccus peritrichatus gen. nov., sp. nov., isolated from an algae of coral reef tank.</title>
        <authorList>
            <person name="Luo J."/>
        </authorList>
    </citation>
    <scope>NUCLEOTIDE SEQUENCE [LARGE SCALE GENOMIC DNA]</scope>
    <source>
        <strain evidence="2 3">CR14</strain>
    </source>
</reference>
<sequence>MTTAFSRELNLYRFSALALGVLIMAVSAAGALGLVWMRQQISNSAKVTATIEKELHVVERENVRLATHIAKAHNPEVLVARASSDLKPRSSAQVVWMPATGAFPKTFIAETKQRNPDAVSESPLSISFDLALLNARSSTE</sequence>
<dbReference type="AlphaFoldDB" id="A0AAQ3QY78"/>